<gene>
    <name evidence="2" type="ORF">B6254_1513</name>
</gene>
<sequence length="314" mass="35947">MNKLQKKLGIGQGRENVVNKPTKWLNAFEDSDQLADVVLIDEAHLLWTQGKQAYRGKNQLDDILKKAKLVIAIFDERQILRSEQHLTHTQVNQLMRQSDEIIELKHQFRIDANDETVDWIESFVQGEIKPIPEDDSYELKIFDNVSNMYEEIKSKNNDSKKGLARMLATFDWPFKEKKSPSNGEKYWTVRTDGLELPWNLQTASTADKRRNKGLSWAEADYSINEIGSTYTIQGFDLNYAGLILGPSVVYRDGRVTFNPAASENKKATMHRDGVDYGMEHLQNELNVLIKRGVHGLFIYAVDDALRSALIKASK</sequence>
<accession>A0A2S1KSB7</accession>
<protein>
    <recommendedName>
        <fullName evidence="1">Schlafen group 3-like DNA/RNA helicase domain-containing protein</fullName>
    </recommendedName>
</protein>
<reference evidence="2 3" key="1">
    <citation type="submission" date="2017-04" db="EMBL/GenBank/DDBJ databases">
        <title>Weissella cibaria strain m2 complete genome.</title>
        <authorList>
            <person name="Pan Q."/>
            <person name="Tan M."/>
            <person name="Yao F."/>
            <person name="Su S."/>
        </authorList>
    </citation>
    <scope>NUCLEOTIDE SEQUENCE [LARGE SCALE GENOMIC DNA]</scope>
    <source>
        <strain evidence="2 3">M2</strain>
    </source>
</reference>
<dbReference type="RefSeq" id="WP_242981035.1">
    <property type="nucleotide sequence ID" value="NZ_CP020928.1"/>
</dbReference>
<feature type="domain" description="Schlafen group 3-like DNA/RNA helicase" evidence="1">
    <location>
        <begin position="2"/>
        <end position="302"/>
    </location>
</feature>
<dbReference type="InterPro" id="IPR018647">
    <property type="entry name" value="SLFN_3-like_DNA/RNA_helicase"/>
</dbReference>
<proteinExistence type="predicted"/>
<evidence type="ECO:0000259" key="1">
    <source>
        <dbReference type="Pfam" id="PF09848"/>
    </source>
</evidence>
<organism evidence="2 3">
    <name type="scientific">Weissella cibaria</name>
    <dbReference type="NCBI Taxonomy" id="137591"/>
    <lineage>
        <taxon>Bacteria</taxon>
        <taxon>Bacillati</taxon>
        <taxon>Bacillota</taxon>
        <taxon>Bacilli</taxon>
        <taxon>Lactobacillales</taxon>
        <taxon>Lactobacillaceae</taxon>
        <taxon>Weissella</taxon>
    </lineage>
</organism>
<name>A0A2S1KSB7_9LACO</name>
<evidence type="ECO:0000313" key="3">
    <source>
        <dbReference type="Proteomes" id="UP000244870"/>
    </source>
</evidence>
<dbReference type="Pfam" id="PF09848">
    <property type="entry name" value="SLFN-g3_helicase"/>
    <property type="match status" value="1"/>
</dbReference>
<evidence type="ECO:0000313" key="2">
    <source>
        <dbReference type="EMBL" id="AWF95907.1"/>
    </source>
</evidence>
<dbReference type="Proteomes" id="UP000244870">
    <property type="component" value="Chromosome"/>
</dbReference>
<dbReference type="EMBL" id="CP020928">
    <property type="protein sequence ID" value="AWF95907.1"/>
    <property type="molecule type" value="Genomic_DNA"/>
</dbReference>
<dbReference type="AlphaFoldDB" id="A0A2S1KSB7"/>